<dbReference type="OrthoDB" id="175771at2"/>
<protein>
    <recommendedName>
        <fullName evidence="3">DHHW protein</fullName>
    </recommendedName>
</protein>
<evidence type="ECO:0000313" key="2">
    <source>
        <dbReference type="Proteomes" id="UP000324646"/>
    </source>
</evidence>
<dbReference type="Proteomes" id="UP000324646">
    <property type="component" value="Chromosome"/>
</dbReference>
<organism evidence="1 2">
    <name type="scientific">Crassaminicella thermophila</name>
    <dbReference type="NCBI Taxonomy" id="2599308"/>
    <lineage>
        <taxon>Bacteria</taxon>
        <taxon>Bacillati</taxon>
        <taxon>Bacillota</taxon>
        <taxon>Clostridia</taxon>
        <taxon>Eubacteriales</taxon>
        <taxon>Clostridiaceae</taxon>
        <taxon>Crassaminicella</taxon>
    </lineage>
</organism>
<gene>
    <name evidence="1" type="ORF">FQB35_08600</name>
</gene>
<proteinExistence type="predicted"/>
<dbReference type="AlphaFoldDB" id="A0A5C0SGD1"/>
<evidence type="ECO:0000313" key="1">
    <source>
        <dbReference type="EMBL" id="QEK13635.1"/>
    </source>
</evidence>
<name>A0A5C0SGD1_CRATE</name>
<accession>A0A5C0SGD1</accession>
<reference evidence="1 2" key="1">
    <citation type="submission" date="2019-07" db="EMBL/GenBank/DDBJ databases">
        <title>Complete genome of Crassaminicella thermophila SY095.</title>
        <authorList>
            <person name="Li X."/>
        </authorList>
    </citation>
    <scope>NUCLEOTIDE SEQUENCE [LARGE SCALE GENOMIC DNA]</scope>
    <source>
        <strain evidence="1 2">SY095</strain>
    </source>
</reference>
<keyword evidence="2" id="KW-1185">Reference proteome</keyword>
<dbReference type="EMBL" id="CP042243">
    <property type="protein sequence ID" value="QEK13635.1"/>
    <property type="molecule type" value="Genomic_DNA"/>
</dbReference>
<evidence type="ECO:0008006" key="3">
    <source>
        <dbReference type="Google" id="ProtNLM"/>
    </source>
</evidence>
<sequence length="367" mass="43880">MTIMFITFLFGIFVLNLITPDNSFSESENRMLAQLPKFKIKNIISGRFTERFEIYVSDQFVFKNFWVSIKSDMERLSKRGKNNGIYFGKDGYLLEDYKKANEQLRKNIESINIFANKLPNISMYLLVVPNSVKIYEDKLPIFSSPYNQLNSIKYIKKNINQRVTFIDVYDRLKDKKDEYIYFRTDHHWTMRGAYYAYEVLSNYLGIKPYGMNDFHSEMVSDAFYGTLYSKANNRHIVPDSIEIFKPLFDIKYEVFYLDDNEYTDTLYEFKHLDKKDKYAMFLDGNHSLVKIKTSVKNNKKIAIIKDSYAHCFIPFLVNHYEEIHVIDLRYYKMDVYNYIKDHKIKEVLFLYNLAMFSADENMHCLKK</sequence>
<dbReference type="InterPro" id="IPR025945">
    <property type="entry name" value="DHHW"/>
</dbReference>
<dbReference type="Pfam" id="PF14286">
    <property type="entry name" value="DHHW"/>
    <property type="match status" value="1"/>
</dbReference>
<dbReference type="KEGG" id="crs:FQB35_08600"/>